<dbReference type="Pfam" id="PF04790">
    <property type="entry name" value="Sarcoglycan_1"/>
    <property type="match status" value="1"/>
</dbReference>
<dbReference type="PANTHER" id="PTHR12939:SF10">
    <property type="entry name" value="EG:4F1.1 PROTEIN"/>
    <property type="match status" value="1"/>
</dbReference>
<keyword evidence="12" id="KW-0206">Cytoskeleton</keyword>
<accession>A0A6J1W6G7</accession>
<proteinExistence type="inferred from homology"/>
<keyword evidence="6 13" id="KW-0812">Transmembrane</keyword>
<dbReference type="RefSeq" id="XP_026748189.1">
    <property type="nucleotide sequence ID" value="XM_026892388.2"/>
</dbReference>
<evidence type="ECO:0000256" key="3">
    <source>
        <dbReference type="ARBA" id="ARBA00007574"/>
    </source>
</evidence>
<evidence type="ECO:0000313" key="15">
    <source>
        <dbReference type="RefSeq" id="XP_026748189.1"/>
    </source>
</evidence>
<evidence type="ECO:0000256" key="4">
    <source>
        <dbReference type="ARBA" id="ARBA00022475"/>
    </source>
</evidence>
<organism evidence="14 15">
    <name type="scientific">Galleria mellonella</name>
    <name type="common">Greater wax moth</name>
    <dbReference type="NCBI Taxonomy" id="7137"/>
    <lineage>
        <taxon>Eukaryota</taxon>
        <taxon>Metazoa</taxon>
        <taxon>Ecdysozoa</taxon>
        <taxon>Arthropoda</taxon>
        <taxon>Hexapoda</taxon>
        <taxon>Insecta</taxon>
        <taxon>Pterygota</taxon>
        <taxon>Neoptera</taxon>
        <taxon>Endopterygota</taxon>
        <taxon>Lepidoptera</taxon>
        <taxon>Glossata</taxon>
        <taxon>Ditrysia</taxon>
        <taxon>Pyraloidea</taxon>
        <taxon>Pyralidae</taxon>
        <taxon>Galleriinae</taxon>
        <taxon>Galleria</taxon>
    </lineage>
</organism>
<dbReference type="PANTHER" id="PTHR12939">
    <property type="entry name" value="SARCOGLYCAN"/>
    <property type="match status" value="1"/>
</dbReference>
<keyword evidence="4" id="KW-1003">Cell membrane</keyword>
<keyword evidence="14" id="KW-1185">Reference proteome</keyword>
<dbReference type="InterPro" id="IPR039972">
    <property type="entry name" value="Sarcoglycan_gamma/delta/zeta"/>
</dbReference>
<gene>
    <name evidence="15 16" type="primary">LOC113509106</name>
</gene>
<protein>
    <submittedName>
        <fullName evidence="15 16">Delta-sarcoglycan-like</fullName>
    </submittedName>
</protein>
<comment type="subcellular location">
    <subcellularLocation>
        <location evidence="2">Cell membrane</location>
        <location evidence="2">Sarcolemma</location>
        <topology evidence="2">Single-pass type II membrane protein</topology>
    </subcellularLocation>
    <subcellularLocation>
        <location evidence="1">Cytoplasm</location>
        <location evidence="1">Cytoskeleton</location>
    </subcellularLocation>
</comment>
<evidence type="ECO:0000256" key="11">
    <source>
        <dbReference type="ARBA" id="ARBA00023180"/>
    </source>
</evidence>
<evidence type="ECO:0000256" key="13">
    <source>
        <dbReference type="SAM" id="Phobius"/>
    </source>
</evidence>
<feature type="transmembrane region" description="Helical" evidence="13">
    <location>
        <begin position="52"/>
        <end position="75"/>
    </location>
</feature>
<sequence length="311" mass="33775">MSIEDTSGSTGMVHGWGCTPTEDPPPITIANNDHTNTKCWSNTFIKGWRRTALYAIIVLLMMLVFLNIALTLWIIGTMRLSMKGIGPIKIVKDGIHLEGQAWILDNLVASSITSQIAQPITIRSHRNFTVLVSEPGLSEQAKLVIKRDSVECSGRMFEVRDAHGNSVFHASKDEVRVHANTMTVNGVGGLSVRNAVQASLVNAPPGSDLMLESLTRRLDLQAPQSILLESRAGNIDIISHSDIKLNSVVGAIRINSSNIIIGNLKEASVVADSSKNTWSKKIYQLCACATGKLFLAASDALCETQDDKLCR</sequence>
<evidence type="ECO:0000256" key="5">
    <source>
        <dbReference type="ARBA" id="ARBA00022490"/>
    </source>
</evidence>
<dbReference type="GO" id="GO:0042383">
    <property type="term" value="C:sarcolemma"/>
    <property type="evidence" value="ECO:0007669"/>
    <property type="project" value="UniProtKB-SubCell"/>
</dbReference>
<evidence type="ECO:0000256" key="1">
    <source>
        <dbReference type="ARBA" id="ARBA00004245"/>
    </source>
</evidence>
<evidence type="ECO:0000313" key="14">
    <source>
        <dbReference type="Proteomes" id="UP001652740"/>
    </source>
</evidence>
<reference evidence="15 16" key="1">
    <citation type="submission" date="2025-04" db="UniProtKB">
        <authorList>
            <consortium name="RefSeq"/>
        </authorList>
    </citation>
    <scope>IDENTIFICATION</scope>
    <source>
        <tissue evidence="15 16">Whole adult</tissue>
    </source>
</reference>
<dbReference type="KEGG" id="gmw:113509106"/>
<dbReference type="Proteomes" id="UP001652740">
    <property type="component" value="Unplaced"/>
</dbReference>
<dbReference type="OrthoDB" id="8881719at2759"/>
<evidence type="ECO:0000256" key="7">
    <source>
        <dbReference type="ARBA" id="ARBA00022968"/>
    </source>
</evidence>
<keyword evidence="11" id="KW-0325">Glycoprotein</keyword>
<keyword evidence="5" id="KW-0963">Cytoplasm</keyword>
<evidence type="ECO:0000256" key="2">
    <source>
        <dbReference type="ARBA" id="ARBA00004274"/>
    </source>
</evidence>
<dbReference type="RefSeq" id="XP_026748190.1">
    <property type="nucleotide sequence ID" value="XM_026892389.2"/>
</dbReference>
<dbReference type="GO" id="GO:0060047">
    <property type="term" value="P:heart contraction"/>
    <property type="evidence" value="ECO:0007669"/>
    <property type="project" value="TreeGrafter"/>
</dbReference>
<evidence type="ECO:0000256" key="8">
    <source>
        <dbReference type="ARBA" id="ARBA00022989"/>
    </source>
</evidence>
<evidence type="ECO:0000256" key="12">
    <source>
        <dbReference type="ARBA" id="ARBA00023212"/>
    </source>
</evidence>
<keyword evidence="10" id="KW-1015">Disulfide bond</keyword>
<dbReference type="GO" id="GO:0005856">
    <property type="term" value="C:cytoskeleton"/>
    <property type="evidence" value="ECO:0007669"/>
    <property type="project" value="UniProtKB-SubCell"/>
</dbReference>
<dbReference type="GeneID" id="113509106"/>
<name>A0A6J1W6G7_GALME</name>
<dbReference type="GO" id="GO:0016012">
    <property type="term" value="C:sarcoglycan complex"/>
    <property type="evidence" value="ECO:0007669"/>
    <property type="project" value="InterPro"/>
</dbReference>
<dbReference type="AlphaFoldDB" id="A0A6J1W6G7"/>
<evidence type="ECO:0000256" key="6">
    <source>
        <dbReference type="ARBA" id="ARBA00022692"/>
    </source>
</evidence>
<keyword evidence="9 13" id="KW-0472">Membrane</keyword>
<evidence type="ECO:0000256" key="10">
    <source>
        <dbReference type="ARBA" id="ARBA00023157"/>
    </source>
</evidence>
<evidence type="ECO:0000313" key="16">
    <source>
        <dbReference type="RefSeq" id="XP_026748190.1"/>
    </source>
</evidence>
<keyword evidence="8 13" id="KW-1133">Transmembrane helix</keyword>
<evidence type="ECO:0000256" key="9">
    <source>
        <dbReference type="ARBA" id="ARBA00023136"/>
    </source>
</evidence>
<keyword evidence="7" id="KW-0735">Signal-anchor</keyword>
<comment type="similarity">
    <text evidence="3">Belongs to the sarcoglycan beta/delta/gamma/zeta family.</text>
</comment>
<dbReference type="InterPro" id="IPR006875">
    <property type="entry name" value="Sarcoglycan"/>
</dbReference>